<dbReference type="InterPro" id="IPR005066">
    <property type="entry name" value="MoCF_OxRdtse_dimer"/>
</dbReference>
<dbReference type="NCBIfam" id="TIGR04555">
    <property type="entry name" value="sulfite_DH_soxC"/>
    <property type="match status" value="1"/>
</dbReference>
<keyword evidence="3" id="KW-0479">Metal-binding</keyword>
<dbReference type="GO" id="GO:0030151">
    <property type="term" value="F:molybdenum ion binding"/>
    <property type="evidence" value="ECO:0007669"/>
    <property type="project" value="InterPro"/>
</dbReference>
<dbReference type="Pfam" id="PF03404">
    <property type="entry name" value="Mo-co_dimer"/>
    <property type="match status" value="1"/>
</dbReference>
<feature type="domain" description="Moybdenum cofactor oxidoreductase dimerisation" evidence="7">
    <location>
        <begin position="285"/>
        <end position="397"/>
    </location>
</feature>
<dbReference type="InterPro" id="IPR030835">
    <property type="entry name" value="Sulfite_DH_SoxC"/>
</dbReference>
<evidence type="ECO:0000256" key="1">
    <source>
        <dbReference type="ARBA" id="ARBA00001924"/>
    </source>
</evidence>
<keyword evidence="2" id="KW-0500">Molybdenum</keyword>
<evidence type="ECO:0000259" key="7">
    <source>
        <dbReference type="Pfam" id="PF03404"/>
    </source>
</evidence>
<gene>
    <name evidence="8" type="ORF">SAMN04488023_12626</name>
</gene>
<evidence type="ECO:0000259" key="6">
    <source>
        <dbReference type="Pfam" id="PF00174"/>
    </source>
</evidence>
<dbReference type="OrthoDB" id="9778777at2"/>
<dbReference type="InterPro" id="IPR014756">
    <property type="entry name" value="Ig_E-set"/>
</dbReference>
<evidence type="ECO:0000313" key="9">
    <source>
        <dbReference type="Proteomes" id="UP000199572"/>
    </source>
</evidence>
<dbReference type="Pfam" id="PF00174">
    <property type="entry name" value="Oxidored_molyb"/>
    <property type="match status" value="1"/>
</dbReference>
<dbReference type="AlphaFoldDB" id="A0A1H9U1P5"/>
<dbReference type="RefSeq" id="WP_090886760.1">
    <property type="nucleotide sequence ID" value="NZ_FOGG01000026.1"/>
</dbReference>
<reference evidence="9" key="1">
    <citation type="submission" date="2016-10" db="EMBL/GenBank/DDBJ databases">
        <authorList>
            <person name="Varghese N."/>
            <person name="Submissions S."/>
        </authorList>
    </citation>
    <scope>NUCLEOTIDE SEQUENCE [LARGE SCALE GENOMIC DNA]</scope>
    <source>
        <strain evidence="9">DSM 18610</strain>
    </source>
</reference>
<evidence type="ECO:0000256" key="3">
    <source>
        <dbReference type="ARBA" id="ARBA00022723"/>
    </source>
</evidence>
<keyword evidence="9" id="KW-1185">Reference proteome</keyword>
<dbReference type="EMBL" id="FOGG01000026">
    <property type="protein sequence ID" value="SES03003.1"/>
    <property type="molecule type" value="Genomic_DNA"/>
</dbReference>
<dbReference type="GO" id="GO:0043546">
    <property type="term" value="F:molybdopterin cofactor binding"/>
    <property type="evidence" value="ECO:0007669"/>
    <property type="project" value="TreeGrafter"/>
</dbReference>
<dbReference type="PANTHER" id="PTHR19372:SF7">
    <property type="entry name" value="SULFITE OXIDASE, MITOCHONDRIAL"/>
    <property type="match status" value="1"/>
</dbReference>
<dbReference type="STRING" id="390241.SAMN04488023_12626"/>
<feature type="region of interest" description="Disordered" evidence="5">
    <location>
        <begin position="49"/>
        <end position="88"/>
    </location>
</feature>
<name>A0A1H9U1P5_9SPHI</name>
<organism evidence="8 9">
    <name type="scientific">Pedobacter rhizosphaerae</name>
    <dbReference type="NCBI Taxonomy" id="390241"/>
    <lineage>
        <taxon>Bacteria</taxon>
        <taxon>Pseudomonadati</taxon>
        <taxon>Bacteroidota</taxon>
        <taxon>Sphingobacteriia</taxon>
        <taxon>Sphingobacteriales</taxon>
        <taxon>Sphingobacteriaceae</taxon>
        <taxon>Pedobacter</taxon>
    </lineage>
</organism>
<dbReference type="GO" id="GO:0008482">
    <property type="term" value="F:sulfite oxidase activity"/>
    <property type="evidence" value="ECO:0007669"/>
    <property type="project" value="TreeGrafter"/>
</dbReference>
<proteinExistence type="predicted"/>
<dbReference type="SUPFAM" id="SSF81296">
    <property type="entry name" value="E set domains"/>
    <property type="match status" value="1"/>
</dbReference>
<dbReference type="InterPro" id="IPR000572">
    <property type="entry name" value="OxRdtase_Mopterin-bd_dom"/>
</dbReference>
<dbReference type="Gene3D" id="3.90.420.10">
    <property type="entry name" value="Oxidoreductase, molybdopterin-binding domain"/>
    <property type="match status" value="1"/>
</dbReference>
<comment type="cofactor">
    <cofactor evidence="1">
        <name>Mo-molybdopterin</name>
        <dbReference type="ChEBI" id="CHEBI:71302"/>
    </cofactor>
</comment>
<dbReference type="PRINTS" id="PR00407">
    <property type="entry name" value="EUMOPTERIN"/>
</dbReference>
<dbReference type="GO" id="GO:0020037">
    <property type="term" value="F:heme binding"/>
    <property type="evidence" value="ECO:0007669"/>
    <property type="project" value="TreeGrafter"/>
</dbReference>
<dbReference type="Proteomes" id="UP000199572">
    <property type="component" value="Unassembled WGS sequence"/>
</dbReference>
<protein>
    <submittedName>
        <fullName evidence="8">Sulfane dehydrogenase subunit SoxC</fullName>
    </submittedName>
</protein>
<feature type="domain" description="Oxidoreductase molybdopterin-binding" evidence="6">
    <location>
        <begin position="105"/>
        <end position="263"/>
    </location>
</feature>
<keyword evidence="4" id="KW-0560">Oxidoreductase</keyword>
<evidence type="ECO:0000256" key="2">
    <source>
        <dbReference type="ARBA" id="ARBA00022505"/>
    </source>
</evidence>
<dbReference type="InterPro" id="IPR036374">
    <property type="entry name" value="OxRdtase_Mopterin-bd_sf"/>
</dbReference>
<accession>A0A1H9U1P5</accession>
<sequence>MKANRKNNRKVVTGKISRRTLISGLIAAAVLPVNALFAGDLEKNERLLHDLDDPTKSPGPGPSPLGKRSGFEKPVRKPSDISSRTPLQDLHSTITPADLHFERHHAGIPTIDPSKHELLIHGLVNRPMKFSLADLKRFPAITRTCFIECAGNFRTGKEEMTPQDVLGLTSQSEWTGVMLSTLFNEVGIDAKAQWFLAEGSDAAVMTRTIPLSKAWDDAMIVYAQNGEAIRPEQGYPIRLLLPGFEGNMNIKWLRRIELSEAPYMTREETSKYTYPVKDKIRMFSFEMDARSIITFPSYPQKVSKGYVEIRGIAWSGRGKVEKVEVSTDNGKTWQLANLQEPVLSKAHTYFRYLWNWNGNETEILSRVTDETGYLQPTLQQLVEARGPNIGGYHMNPITAWKVKADGSVWFKPEKYTDK</sequence>
<dbReference type="SUPFAM" id="SSF56524">
    <property type="entry name" value="Oxidoreductase molybdopterin-binding domain"/>
    <property type="match status" value="1"/>
</dbReference>
<dbReference type="GO" id="GO:0006790">
    <property type="term" value="P:sulfur compound metabolic process"/>
    <property type="evidence" value="ECO:0007669"/>
    <property type="project" value="TreeGrafter"/>
</dbReference>
<dbReference type="InterPro" id="IPR008335">
    <property type="entry name" value="Mopterin_OxRdtase_euk"/>
</dbReference>
<evidence type="ECO:0000256" key="4">
    <source>
        <dbReference type="ARBA" id="ARBA00023002"/>
    </source>
</evidence>
<dbReference type="PANTHER" id="PTHR19372">
    <property type="entry name" value="SULFITE REDUCTASE"/>
    <property type="match status" value="1"/>
</dbReference>
<dbReference type="Gene3D" id="2.60.40.650">
    <property type="match status" value="1"/>
</dbReference>
<feature type="compositionally biased region" description="Basic and acidic residues" evidence="5">
    <location>
        <begin position="69"/>
        <end position="79"/>
    </location>
</feature>
<evidence type="ECO:0000313" key="8">
    <source>
        <dbReference type="EMBL" id="SES03003.1"/>
    </source>
</evidence>
<evidence type="ECO:0000256" key="5">
    <source>
        <dbReference type="SAM" id="MobiDB-lite"/>
    </source>
</evidence>